<name>A0A5D4UIV6_9BACI</name>
<evidence type="ECO:0000256" key="1">
    <source>
        <dbReference type="SAM" id="Phobius"/>
    </source>
</evidence>
<dbReference type="EMBL" id="VTEZ01000002">
    <property type="protein sequence ID" value="TYS87266.1"/>
    <property type="molecule type" value="Genomic_DNA"/>
</dbReference>
<dbReference type="Proteomes" id="UP000324269">
    <property type="component" value="Unassembled WGS sequence"/>
</dbReference>
<keyword evidence="1" id="KW-1133">Transmembrane helix</keyword>
<keyword evidence="1" id="KW-0812">Transmembrane</keyword>
<comment type="caution">
    <text evidence="2">The sequence shown here is derived from an EMBL/GenBank/DDBJ whole genome shotgun (WGS) entry which is preliminary data.</text>
</comment>
<evidence type="ECO:0000313" key="3">
    <source>
        <dbReference type="Proteomes" id="UP000324269"/>
    </source>
</evidence>
<proteinExistence type="predicted"/>
<evidence type="ECO:0000313" key="2">
    <source>
        <dbReference type="EMBL" id="TYS87266.1"/>
    </source>
</evidence>
<dbReference type="RefSeq" id="WP_148970910.1">
    <property type="nucleotide sequence ID" value="NZ_CANLNA010000008.1"/>
</dbReference>
<reference evidence="2 3" key="1">
    <citation type="submission" date="2019-08" db="EMBL/GenBank/DDBJ databases">
        <title>Bacillus genomes from the desert of Cuatro Cienegas, Coahuila.</title>
        <authorList>
            <person name="Olmedo-Alvarez G."/>
        </authorList>
    </citation>
    <scope>NUCLEOTIDE SEQUENCE [LARGE SCALE GENOMIC DNA]</scope>
    <source>
        <strain evidence="2 3">CH87b_3T</strain>
    </source>
</reference>
<feature type="transmembrane region" description="Helical" evidence="1">
    <location>
        <begin position="7"/>
        <end position="29"/>
    </location>
</feature>
<feature type="transmembrane region" description="Helical" evidence="1">
    <location>
        <begin position="35"/>
        <end position="59"/>
    </location>
</feature>
<accession>A0A5D4UIV6</accession>
<keyword evidence="1" id="KW-0472">Membrane</keyword>
<protein>
    <submittedName>
        <fullName evidence="2">Uncharacterized protein</fullName>
    </submittedName>
</protein>
<gene>
    <name evidence="2" type="ORF">FZC85_09880</name>
</gene>
<organism evidence="2 3">
    <name type="scientific">Rossellomorea aquimaris</name>
    <dbReference type="NCBI Taxonomy" id="189382"/>
    <lineage>
        <taxon>Bacteria</taxon>
        <taxon>Bacillati</taxon>
        <taxon>Bacillota</taxon>
        <taxon>Bacilli</taxon>
        <taxon>Bacillales</taxon>
        <taxon>Bacillaceae</taxon>
        <taxon>Rossellomorea</taxon>
    </lineage>
</organism>
<dbReference type="AlphaFoldDB" id="A0A5D4UIV6"/>
<sequence>MYRNRDSIVNIVIVLLFCILIFHIIRIILHVKVYFVYSMGMGYLLFIGLIIFLIMFLYLKR</sequence>